<dbReference type="Proteomes" id="UP000012065">
    <property type="component" value="Unassembled WGS sequence"/>
</dbReference>
<name>M5CAM0_THACB</name>
<evidence type="ECO:0000313" key="2">
    <source>
        <dbReference type="EMBL" id="CCO36374.1"/>
    </source>
</evidence>
<evidence type="ECO:0000256" key="1">
    <source>
        <dbReference type="SAM" id="MobiDB-lite"/>
    </source>
</evidence>
<sequence>MPTAKLSSSMAHSSKACPRTSTNQASAASASSPKKQVFQIISAIRPSSSNKWEIVGENMSSLGTCPKRSWGTLTRHTGRRRRLGRTEDRRDGLKGVLKLPKPTGRSKMHPLHCLALAVNKDINKANTTYLLGDSINHNPYGNLHAEFKRAKRNMTHLKLDFKRTPNFNVLLRDEDVQVDGNKGDLSGNVEDDGSVADPGLSAKEGAIADKDSCEDAREDTGVDAREDTGVDAGEGAREDAREDTVGDAGDDTNCLDRTTFLIT</sequence>
<feature type="compositionally biased region" description="Polar residues" evidence="1">
    <location>
        <begin position="1"/>
        <end position="12"/>
    </location>
</feature>
<proteinExistence type="predicted"/>
<gene>
    <name evidence="2" type="ORF">BN14_10508</name>
</gene>
<reference evidence="2 3" key="1">
    <citation type="journal article" date="2013" name="J. Biotechnol.">
        <title>Establishment and interpretation of the genome sequence of the phytopathogenic fungus Rhizoctonia solani AG1-IB isolate 7/3/14.</title>
        <authorList>
            <person name="Wibberg D.W."/>
            <person name="Jelonek L.J."/>
            <person name="Rupp O.R."/>
            <person name="Hennig M.H."/>
            <person name="Eikmeyer F.E."/>
            <person name="Goesmann A.G."/>
            <person name="Hartmann A.H."/>
            <person name="Borriss R.B."/>
            <person name="Grosch R.G."/>
            <person name="Puehler A.P."/>
            <person name="Schlueter A.S."/>
        </authorList>
    </citation>
    <scope>NUCLEOTIDE SEQUENCE [LARGE SCALE GENOMIC DNA]</scope>
    <source>
        <strain evidence="3">AG1-IB / isolate 7/3/14</strain>
    </source>
</reference>
<feature type="region of interest" description="Disordered" evidence="1">
    <location>
        <begin position="179"/>
        <end position="250"/>
    </location>
</feature>
<accession>M5CAM0</accession>
<organism evidence="2 3">
    <name type="scientific">Thanatephorus cucumeris (strain AG1-IB / isolate 7/3/14)</name>
    <name type="common">Lettuce bottom rot fungus</name>
    <name type="synonym">Rhizoctonia solani</name>
    <dbReference type="NCBI Taxonomy" id="1108050"/>
    <lineage>
        <taxon>Eukaryota</taxon>
        <taxon>Fungi</taxon>
        <taxon>Dikarya</taxon>
        <taxon>Basidiomycota</taxon>
        <taxon>Agaricomycotina</taxon>
        <taxon>Agaricomycetes</taxon>
        <taxon>Cantharellales</taxon>
        <taxon>Ceratobasidiaceae</taxon>
        <taxon>Rhizoctonia</taxon>
        <taxon>Rhizoctonia solani AG-1</taxon>
    </lineage>
</organism>
<comment type="caution">
    <text evidence="2">The sequence shown here is derived from an EMBL/GenBank/DDBJ whole genome shotgun (WGS) entry which is preliminary data.</text>
</comment>
<dbReference type="HOGENOM" id="CLU_1058386_0_0_1"/>
<evidence type="ECO:0000313" key="3">
    <source>
        <dbReference type="Proteomes" id="UP000012065"/>
    </source>
</evidence>
<protein>
    <submittedName>
        <fullName evidence="2">Uncharacterized protein</fullName>
    </submittedName>
</protein>
<dbReference type="EMBL" id="CAOJ01015874">
    <property type="protein sequence ID" value="CCO36374.1"/>
    <property type="molecule type" value="Genomic_DNA"/>
</dbReference>
<feature type="region of interest" description="Disordered" evidence="1">
    <location>
        <begin position="1"/>
        <end position="32"/>
    </location>
</feature>
<feature type="compositionally biased region" description="Basic and acidic residues" evidence="1">
    <location>
        <begin position="206"/>
        <end position="244"/>
    </location>
</feature>
<dbReference type="AlphaFoldDB" id="M5CAM0"/>